<keyword evidence="2" id="KW-1185">Reference proteome</keyword>
<gene>
    <name evidence="1" type="ORF">E2C01_028330</name>
</gene>
<dbReference type="Proteomes" id="UP000324222">
    <property type="component" value="Unassembled WGS sequence"/>
</dbReference>
<dbReference type="AlphaFoldDB" id="A0A5B7ENV4"/>
<dbReference type="EMBL" id="VSRR010003159">
    <property type="protein sequence ID" value="MPC34926.1"/>
    <property type="molecule type" value="Genomic_DNA"/>
</dbReference>
<accession>A0A5B7ENV4</accession>
<proteinExistence type="predicted"/>
<protein>
    <submittedName>
        <fullName evidence="1">Uncharacterized protein</fullName>
    </submittedName>
</protein>
<evidence type="ECO:0000313" key="1">
    <source>
        <dbReference type="EMBL" id="MPC34926.1"/>
    </source>
</evidence>
<sequence length="59" mass="6868">MLFVDEQGFRQVYSMYCIWYKVSLSAKWYKQSLGHVTTKQLSHSSQTSLCHVSITLGKH</sequence>
<organism evidence="1 2">
    <name type="scientific">Portunus trituberculatus</name>
    <name type="common">Swimming crab</name>
    <name type="synonym">Neptunus trituberculatus</name>
    <dbReference type="NCBI Taxonomy" id="210409"/>
    <lineage>
        <taxon>Eukaryota</taxon>
        <taxon>Metazoa</taxon>
        <taxon>Ecdysozoa</taxon>
        <taxon>Arthropoda</taxon>
        <taxon>Crustacea</taxon>
        <taxon>Multicrustacea</taxon>
        <taxon>Malacostraca</taxon>
        <taxon>Eumalacostraca</taxon>
        <taxon>Eucarida</taxon>
        <taxon>Decapoda</taxon>
        <taxon>Pleocyemata</taxon>
        <taxon>Brachyura</taxon>
        <taxon>Eubrachyura</taxon>
        <taxon>Portunoidea</taxon>
        <taxon>Portunidae</taxon>
        <taxon>Portuninae</taxon>
        <taxon>Portunus</taxon>
    </lineage>
</organism>
<reference evidence="1 2" key="1">
    <citation type="submission" date="2019-05" db="EMBL/GenBank/DDBJ databases">
        <title>Another draft genome of Portunus trituberculatus and its Hox gene families provides insights of decapod evolution.</title>
        <authorList>
            <person name="Jeong J.-H."/>
            <person name="Song I."/>
            <person name="Kim S."/>
            <person name="Choi T."/>
            <person name="Kim D."/>
            <person name="Ryu S."/>
            <person name="Kim W."/>
        </authorList>
    </citation>
    <scope>NUCLEOTIDE SEQUENCE [LARGE SCALE GENOMIC DNA]</scope>
    <source>
        <tissue evidence="1">Muscle</tissue>
    </source>
</reference>
<name>A0A5B7ENV4_PORTR</name>
<evidence type="ECO:0000313" key="2">
    <source>
        <dbReference type="Proteomes" id="UP000324222"/>
    </source>
</evidence>
<comment type="caution">
    <text evidence="1">The sequence shown here is derived from an EMBL/GenBank/DDBJ whole genome shotgun (WGS) entry which is preliminary data.</text>
</comment>